<protein>
    <recommendedName>
        <fullName evidence="1">AB hydrolase-1 domain-containing protein</fullName>
    </recommendedName>
</protein>
<feature type="domain" description="AB hydrolase-1" evidence="1">
    <location>
        <begin position="5"/>
        <end position="117"/>
    </location>
</feature>
<dbReference type="EMBL" id="JACHIA010000002">
    <property type="protein sequence ID" value="MBB6069615.1"/>
    <property type="molecule type" value="Genomic_DNA"/>
</dbReference>
<dbReference type="InterPro" id="IPR000073">
    <property type="entry name" value="AB_hydrolase_1"/>
</dbReference>
<organism evidence="2 3">
    <name type="scientific">Longimicrobium terrae</name>
    <dbReference type="NCBI Taxonomy" id="1639882"/>
    <lineage>
        <taxon>Bacteria</taxon>
        <taxon>Pseudomonadati</taxon>
        <taxon>Gemmatimonadota</taxon>
        <taxon>Longimicrobiia</taxon>
        <taxon>Longimicrobiales</taxon>
        <taxon>Longimicrobiaceae</taxon>
        <taxon>Longimicrobium</taxon>
    </lineage>
</organism>
<dbReference type="RefSeq" id="WP_170037206.1">
    <property type="nucleotide sequence ID" value="NZ_JABDTL010000002.1"/>
</dbReference>
<dbReference type="Proteomes" id="UP000582837">
    <property type="component" value="Unassembled WGS sequence"/>
</dbReference>
<dbReference type="Gene3D" id="3.40.50.1820">
    <property type="entry name" value="alpha/beta hydrolase"/>
    <property type="match status" value="1"/>
</dbReference>
<name>A0A841GWM6_9BACT</name>
<comment type="caution">
    <text evidence="2">The sequence shown here is derived from an EMBL/GenBank/DDBJ whole genome shotgun (WGS) entry which is preliminary data.</text>
</comment>
<accession>A0A841GWM6</accession>
<gene>
    <name evidence="2" type="ORF">HNQ61_001230</name>
</gene>
<dbReference type="PANTHER" id="PTHR15394">
    <property type="entry name" value="SERINE HYDROLASE RBBP9"/>
    <property type="match status" value="1"/>
</dbReference>
<proteinExistence type="predicted"/>
<dbReference type="InterPro" id="IPR010662">
    <property type="entry name" value="RBBP9/YdeN"/>
</dbReference>
<evidence type="ECO:0000313" key="3">
    <source>
        <dbReference type="Proteomes" id="UP000582837"/>
    </source>
</evidence>
<reference evidence="2 3" key="1">
    <citation type="submission" date="2020-08" db="EMBL/GenBank/DDBJ databases">
        <title>Genomic Encyclopedia of Type Strains, Phase IV (KMG-IV): sequencing the most valuable type-strain genomes for metagenomic binning, comparative biology and taxonomic classification.</title>
        <authorList>
            <person name="Goeker M."/>
        </authorList>
    </citation>
    <scope>NUCLEOTIDE SEQUENCE [LARGE SCALE GENOMIC DNA]</scope>
    <source>
        <strain evidence="2 3">DSM 29007</strain>
    </source>
</reference>
<sequence>MTKQVLFVHGGGEGTYDESAKAVESLRAALGDAYVVRFPKMPNEAEPDFATWKNVIAGELAEMGDGAILIGHSIGGSVVIRVLVDGGIGQSLAGAFVLSAPFWHDDDFWNWKEAQLPADAAERIPHDLPLFLYHGREDEVVPVSHVEMYARVLPQATVRRLDGRNHMLNDDLSEVAQAIKRLS</sequence>
<dbReference type="SUPFAM" id="SSF53474">
    <property type="entry name" value="alpha/beta-Hydrolases"/>
    <property type="match status" value="1"/>
</dbReference>
<keyword evidence="3" id="KW-1185">Reference proteome</keyword>
<dbReference type="AlphaFoldDB" id="A0A841GWM6"/>
<dbReference type="Pfam" id="PF12697">
    <property type="entry name" value="Abhydrolase_6"/>
    <property type="match status" value="1"/>
</dbReference>
<dbReference type="InterPro" id="IPR029058">
    <property type="entry name" value="AB_hydrolase_fold"/>
</dbReference>
<evidence type="ECO:0000259" key="1">
    <source>
        <dbReference type="Pfam" id="PF12697"/>
    </source>
</evidence>
<dbReference type="PANTHER" id="PTHR15394:SF3">
    <property type="entry name" value="SERINE HYDROLASE RBBP9"/>
    <property type="match status" value="1"/>
</dbReference>
<evidence type="ECO:0000313" key="2">
    <source>
        <dbReference type="EMBL" id="MBB6069615.1"/>
    </source>
</evidence>